<organism evidence="1 2">
    <name type="scientific">Taklimakanibacter albus</name>
    <dbReference type="NCBI Taxonomy" id="2800327"/>
    <lineage>
        <taxon>Bacteria</taxon>
        <taxon>Pseudomonadati</taxon>
        <taxon>Pseudomonadota</taxon>
        <taxon>Alphaproteobacteria</taxon>
        <taxon>Hyphomicrobiales</taxon>
        <taxon>Aestuariivirgaceae</taxon>
        <taxon>Taklimakanibacter</taxon>
    </lineage>
</organism>
<evidence type="ECO:0000313" key="1">
    <source>
        <dbReference type="EMBL" id="MBK1869400.1"/>
    </source>
</evidence>
<accession>A0ACC5R9V4</accession>
<name>A0ACC5R9V4_9HYPH</name>
<reference evidence="1" key="1">
    <citation type="submission" date="2021-01" db="EMBL/GenBank/DDBJ databases">
        <authorList>
            <person name="Sun Q."/>
        </authorList>
    </citation>
    <scope>NUCLEOTIDE SEQUENCE</scope>
    <source>
        <strain evidence="1">YIM B02566</strain>
    </source>
</reference>
<comment type="caution">
    <text evidence="1">The sequence shown here is derived from an EMBL/GenBank/DDBJ whole genome shotgun (WGS) entry which is preliminary data.</text>
</comment>
<evidence type="ECO:0000313" key="2">
    <source>
        <dbReference type="Proteomes" id="UP000616151"/>
    </source>
</evidence>
<gene>
    <name evidence="1" type="ORF">JHL16_23775</name>
</gene>
<keyword evidence="2" id="KW-1185">Reference proteome</keyword>
<proteinExistence type="predicted"/>
<dbReference type="EMBL" id="JAENHL010000008">
    <property type="protein sequence ID" value="MBK1869400.1"/>
    <property type="molecule type" value="Genomic_DNA"/>
</dbReference>
<protein>
    <submittedName>
        <fullName evidence="1">ABC transporter substrate-binding protein</fullName>
    </submittedName>
</protein>
<dbReference type="Proteomes" id="UP000616151">
    <property type="component" value="Unassembled WGS sequence"/>
</dbReference>
<sequence>MGKKLRMGMLAAAAALGLCAASVLPSTAQELRVATSYKLLTLDPHYAVLNENIALLSHIYERLLYQDEALNLKPGLATSWKRLSETQWEFKLRENVRFQDGSAFGAEDVVYTIKRIQGFLKPPSGGFQAYAKSIKSVTASDPLTVVVETDGSVPTLPLQLSNIFIMHHEAAGFRTTEELNSGALANGTGPYKFDSWQSGETLKLTRNEDYWGGKPSWSEVTFRIIESPAARVAALVAQDVDLADFIPARDVEGVKKRGLKVESVSAARSNFLQFDLGREELPEVTDKDGNPIPNPFRDVRVRRALAMATDRQFLADKILLGYGTAAAQFFPNGLPGTSANLVPEPPDYEKAKALLAEAGYPNGFNLSLAGSSGRYPGDGETLQAIAQNWARAGIGVKPVAVPFSVFETNRAGGKYAVWYAGCSGEAVDICLNAVVASPDKERGTGALNYGNYRNPAFDDALAKARTIEVGPERDAAIARAAELVMADQPVIPLYHFHHISAYGGKVASYTMHPRGWTTAMQAVPSDK</sequence>